<evidence type="ECO:0000256" key="1">
    <source>
        <dbReference type="SAM" id="MobiDB-lite"/>
    </source>
</evidence>
<dbReference type="EMBL" id="UPSH01000001">
    <property type="protein sequence ID" value="VBB17872.1"/>
    <property type="molecule type" value="Genomic_DNA"/>
</dbReference>
<dbReference type="Proteomes" id="UP000594342">
    <property type="component" value="Unassembled WGS sequence"/>
</dbReference>
<evidence type="ECO:0000313" key="2">
    <source>
        <dbReference type="EMBL" id="VBB17872.1"/>
    </source>
</evidence>
<evidence type="ECO:0000313" key="3">
    <source>
        <dbReference type="Proteomes" id="UP000594342"/>
    </source>
</evidence>
<feature type="compositionally biased region" description="Acidic residues" evidence="1">
    <location>
        <begin position="1744"/>
        <end position="1757"/>
    </location>
</feature>
<comment type="caution">
    <text evidence="2">The sequence shown here is derived from an EMBL/GenBank/DDBJ whole genome shotgun (WGS) entry which is preliminary data.</text>
</comment>
<reference evidence="2 3" key="1">
    <citation type="submission" date="2018-10" db="EMBL/GenBank/DDBJ databases">
        <authorList>
            <consortium name="IHU Genomes"/>
        </authorList>
    </citation>
    <scope>NUCLEOTIDE SEQUENCE [LARGE SCALE GENOMIC DNA]</scope>
    <source>
        <strain evidence="2 3">A1</strain>
    </source>
</reference>
<keyword evidence="3" id="KW-1185">Reference proteome</keyword>
<proteinExistence type="predicted"/>
<feature type="region of interest" description="Disordered" evidence="1">
    <location>
        <begin position="1725"/>
        <end position="1764"/>
    </location>
</feature>
<accession>A0A5K0U8Z2</accession>
<protein>
    <submittedName>
        <fullName evidence="2">Uncharacterized protein</fullName>
    </submittedName>
</protein>
<gene>
    <name evidence="2" type="ORF">YASMINEVIRUS_335</name>
</gene>
<sequence>MNSKEIYIRVKTDYDFLRARTQTSVDNRTNTKVRLTNVPQKGGYVTMRDALLDEILNMFNIKLFIEITKKFVDNKPAYDNLAKLVLDKTAYQKYSAFKEGDQRIFHSLVRFRDDLAKYYGASGASTALFDSIKDHIDKVKVFNQIEKISAVRNLEKVFGASFWKKISLIDKSNLVRSIFIYYNDIDPTFSEADNIVVVDNDNYILYRNGDVIAPKSDVGVDVDSEDRDDTTRFFVFDRDTFTVREIGDIGHIQKIISYTQKEFYLSNKNIYTTSFSMYDAYMMYGRTSETIRRMIALSTVSDDDAKIVKVSSLLPASMQFMANVFNIKRGEFTNRNTVIYAMLFTNRLKLLFDLMTDVLTKKLDLSTTDDVKIGDLIDGMDPAIMSDLGSGIYADSPSRDLTIDRRLYAELVRYGGLASLLRAYNYYYLVNLTNNIDMDVVKRDPLDMMYNFVKDLKYILTTSVAFKEELLMFIKKIDSNVFAKPNDFIKLFIIVYILYVVREKSNIHINKTRVIDTLLSISRNMERESAVHSKQHVSVTRWISNASSMKKSFKRLREFSDIVVDGVSFPSCGETATLNLMNYVLMQKESDVFGVPQNASVALKQFYIKYPDLTTMLAKERQVVSDWAKLISNQRGVSYNKGTCELIPTDQNVFKLYSYFFPSMEQMQRKDISGIADMIKIIDRSISVKTQRDNVFEILLIDDYCVKFSRYHGEMDVYVTGDDTSREEVRESTREGVVGCQNLLSALMRAPTNIIERVLFLERLDIIKTKEFMDVVNADTKHVEHMLMNSPPNVADAVLFNEFSNPELITTVVKGCNTMFSEPNFKAILEMVFTKLEKSKELEKLITQQMIVIYKHVHDNINTDLRQESVKQCIDLLKKINQNLYVKVALSIEDPAYVALKIGAHDNVVENIIKSHDSEKELSILGKFNNVIALAMSRKSVLLFDALINSRYLDVERIKFIANRGGAEQDYENFVLAVDAYCRGGENEQAVLKRTSYIVLAPYENRGRDDSQWTKHFIRYVRSMDMSVYLSVLSLMEIPPLATTIFFNKPELIDSLNNEIFKNEFENKRDLSVRIRMMVERKDNQQIPLLKVVINSKYVDNDMIVKTIEHCATQQALSVLMNKLEKSPEIVAKILSEYVLYDSPIKVEYVSERYGSSYHRVKRDNLLTGYFSKVPKKYFDTVLSSTPYSKRPIYSLMMTTRLNDLTEYLKTDKPDLSEMKDLDTMRTLLMLSSFSEYPDFVLHLMKLTILPESVIHEIFKQKKYSFLSNVILNPKNNLELYSSQNITTIYKLYTKSQKEEQESRMPQSFSKSSRSKMSPQYSVIYSENDTYNDKKIKSFILALPTKQLATLLLANEQRPLMKSMEFTRPDVLTALMKVRENTKELDVEKNYLAFVDSLSDVLANNEESEYIGDLIEGVYYNLKTVNIFNQYAKQIDDAKVKVNASTVTKLSKAMNVLISQMALKVKLFTGETIDVINAVSKHINYLTKKLLSNSSDIPDEYSVHVDTLFKNVNELAKAVASSFPDTVDELRYYVDGVYLSFAFNAVKLCRSVTTITDSQFNLCMSAVLYANAYKLQFDKVGLNLLTSIPEAYAFLLEYHLSYARDVEMRVPSKQINNMIKYVITRHDLSSSGVGTLTVSRLQEFVSRLDPVLKSQSREFSKGVWDTLETVRRAVRKESVGVVNTLFHNMIIELKDKDADYSFDNSVFSEVGEFIYVDYEDQYDEQYDDQSQEDDFGFTQSDRDEQYEEEIDPDDTSNDDLFGAY</sequence>
<name>A0A5K0U8Z2_9VIRU</name>
<feature type="compositionally biased region" description="Acidic residues" evidence="1">
    <location>
        <begin position="1725"/>
        <end position="1735"/>
    </location>
</feature>
<organism evidence="2 3">
    <name type="scientific">Yasminevirus sp. GU-2018</name>
    <dbReference type="NCBI Taxonomy" id="2420051"/>
    <lineage>
        <taxon>Viruses</taxon>
        <taxon>Varidnaviria</taxon>
        <taxon>Bamfordvirae</taxon>
        <taxon>Nucleocytoviricota</taxon>
        <taxon>Megaviricetes</taxon>
        <taxon>Imitervirales</taxon>
        <taxon>Mimiviridae</taxon>
        <taxon>Klosneuvirinae</taxon>
        <taxon>Yasminevirus</taxon>
        <taxon>Yasminevirus saudimassiliense</taxon>
    </lineage>
</organism>